<keyword evidence="1" id="KW-1133">Transmembrane helix</keyword>
<evidence type="ECO:0000313" key="2">
    <source>
        <dbReference type="EMBL" id="MRG86747.1"/>
    </source>
</evidence>
<gene>
    <name evidence="2" type="ORF">GH754_10540</name>
</gene>
<dbReference type="EMBL" id="WJNH01000006">
    <property type="protein sequence ID" value="MRG86747.1"/>
    <property type="molecule type" value="Genomic_DNA"/>
</dbReference>
<feature type="transmembrane region" description="Helical" evidence="1">
    <location>
        <begin position="20"/>
        <end position="40"/>
    </location>
</feature>
<keyword evidence="3" id="KW-1185">Reference proteome</keyword>
<organism evidence="2 3">
    <name type="scientific">Salinibacillus xinjiangensis</name>
    <dbReference type="NCBI Taxonomy" id="1229268"/>
    <lineage>
        <taxon>Bacteria</taxon>
        <taxon>Bacillati</taxon>
        <taxon>Bacillota</taxon>
        <taxon>Bacilli</taxon>
        <taxon>Bacillales</taxon>
        <taxon>Bacillaceae</taxon>
        <taxon>Salinibacillus</taxon>
    </lineage>
</organism>
<feature type="transmembrane region" description="Helical" evidence="1">
    <location>
        <begin position="117"/>
        <end position="141"/>
    </location>
</feature>
<dbReference type="Proteomes" id="UP000480185">
    <property type="component" value="Unassembled WGS sequence"/>
</dbReference>
<dbReference type="AlphaFoldDB" id="A0A6G1X726"/>
<comment type="caution">
    <text evidence="2">The sequence shown here is derived from an EMBL/GenBank/DDBJ whole genome shotgun (WGS) entry which is preliminary data.</text>
</comment>
<keyword evidence="1" id="KW-0472">Membrane</keyword>
<sequence length="253" mass="28842">MFNDAVWLARKEFRHQWMGFLITIIVTIFMGMLTSGLLLSESESAIIKLRVDSNSIFADRFLLDLIFIGMAPSFATIFMAKPYLSYRVAKDDPHGKRMAVLRSLPIPVSVLALSRTLFMLMILGVLALTFYGTVVAFVFVFSNSYEFMTISEFVTFILFWFGYMLALGGMSPYIEFGKGGKILHILPFVFLGLFLVLQITFYTYFGFGIVEKSIELVKEMGWLMTVISLSIGVMCSFGWNKLLKKRLANRDYL</sequence>
<proteinExistence type="predicted"/>
<keyword evidence="1" id="KW-0812">Transmembrane</keyword>
<name>A0A6G1X726_9BACI</name>
<evidence type="ECO:0000256" key="1">
    <source>
        <dbReference type="SAM" id="Phobius"/>
    </source>
</evidence>
<evidence type="ECO:0000313" key="3">
    <source>
        <dbReference type="Proteomes" id="UP000480185"/>
    </source>
</evidence>
<feature type="transmembrane region" description="Helical" evidence="1">
    <location>
        <begin position="185"/>
        <end position="210"/>
    </location>
</feature>
<dbReference type="OrthoDB" id="2380965at2"/>
<feature type="transmembrane region" description="Helical" evidence="1">
    <location>
        <begin position="153"/>
        <end position="173"/>
    </location>
</feature>
<reference evidence="2 3" key="1">
    <citation type="submission" date="2019-11" db="EMBL/GenBank/DDBJ databases">
        <authorList>
            <person name="Li J."/>
        </authorList>
    </citation>
    <scope>NUCLEOTIDE SEQUENCE [LARGE SCALE GENOMIC DNA]</scope>
    <source>
        <strain evidence="2 3">J4</strain>
    </source>
</reference>
<feature type="transmembrane region" description="Helical" evidence="1">
    <location>
        <begin position="61"/>
        <end position="80"/>
    </location>
</feature>
<feature type="transmembrane region" description="Helical" evidence="1">
    <location>
        <begin position="222"/>
        <end position="239"/>
    </location>
</feature>
<protein>
    <submittedName>
        <fullName evidence="2">Uncharacterized protein</fullName>
    </submittedName>
</protein>
<accession>A0A6G1X726</accession>
<dbReference type="RefSeq" id="WP_153728658.1">
    <property type="nucleotide sequence ID" value="NZ_WJNH01000006.1"/>
</dbReference>